<keyword evidence="5" id="KW-1185">Reference proteome</keyword>
<dbReference type="AlphaFoldDB" id="A0AAD4C195"/>
<evidence type="ECO:0000256" key="2">
    <source>
        <dbReference type="ARBA" id="ARBA00022737"/>
    </source>
</evidence>
<evidence type="ECO:0000313" key="5">
    <source>
        <dbReference type="Proteomes" id="UP001194468"/>
    </source>
</evidence>
<accession>A0AAD4C195</accession>
<protein>
    <submittedName>
        <fullName evidence="4">WD40-repeat-containing domain protein</fullName>
    </submittedName>
</protein>
<keyword evidence="2" id="KW-0677">Repeat</keyword>
<dbReference type="Pfam" id="PF00400">
    <property type="entry name" value="WD40"/>
    <property type="match status" value="4"/>
</dbReference>
<dbReference type="InterPro" id="IPR036322">
    <property type="entry name" value="WD40_repeat_dom_sf"/>
</dbReference>
<dbReference type="PROSITE" id="PS50294">
    <property type="entry name" value="WD_REPEATS_REGION"/>
    <property type="match status" value="1"/>
</dbReference>
<evidence type="ECO:0000256" key="1">
    <source>
        <dbReference type="ARBA" id="ARBA00022574"/>
    </source>
</evidence>
<reference evidence="4" key="1">
    <citation type="submission" date="2019-10" db="EMBL/GenBank/DDBJ databases">
        <authorList>
            <consortium name="DOE Joint Genome Institute"/>
            <person name="Kuo A."/>
            <person name="Miyauchi S."/>
            <person name="Kiss E."/>
            <person name="Drula E."/>
            <person name="Kohler A."/>
            <person name="Sanchez-Garcia M."/>
            <person name="Andreopoulos B."/>
            <person name="Barry K.W."/>
            <person name="Bonito G."/>
            <person name="Buee M."/>
            <person name="Carver A."/>
            <person name="Chen C."/>
            <person name="Cichocki N."/>
            <person name="Clum A."/>
            <person name="Culley D."/>
            <person name="Crous P.W."/>
            <person name="Fauchery L."/>
            <person name="Girlanda M."/>
            <person name="Hayes R."/>
            <person name="Keri Z."/>
            <person name="LaButti K."/>
            <person name="Lipzen A."/>
            <person name="Lombard V."/>
            <person name="Magnuson J."/>
            <person name="Maillard F."/>
            <person name="Morin E."/>
            <person name="Murat C."/>
            <person name="Nolan M."/>
            <person name="Ohm R."/>
            <person name="Pangilinan J."/>
            <person name="Pereira M."/>
            <person name="Perotto S."/>
            <person name="Peter M."/>
            <person name="Riley R."/>
            <person name="Sitrit Y."/>
            <person name="Stielow B."/>
            <person name="Szollosi G."/>
            <person name="Zifcakova L."/>
            <person name="Stursova M."/>
            <person name="Spatafora J.W."/>
            <person name="Tedersoo L."/>
            <person name="Vaario L.-M."/>
            <person name="Yamada A."/>
            <person name="Yan M."/>
            <person name="Wang P."/>
            <person name="Xu J."/>
            <person name="Bruns T."/>
            <person name="Baldrian P."/>
            <person name="Vilgalys R."/>
            <person name="Henrissat B."/>
            <person name="Grigoriev I.V."/>
            <person name="Hibbett D."/>
            <person name="Nagy L.G."/>
            <person name="Martin F.M."/>
        </authorList>
    </citation>
    <scope>NUCLEOTIDE SEQUENCE</scope>
    <source>
        <strain evidence="4">BED1</strain>
    </source>
</reference>
<evidence type="ECO:0000256" key="3">
    <source>
        <dbReference type="PROSITE-ProRule" id="PRU00221"/>
    </source>
</evidence>
<organism evidence="4 5">
    <name type="scientific">Boletus edulis BED1</name>
    <dbReference type="NCBI Taxonomy" id="1328754"/>
    <lineage>
        <taxon>Eukaryota</taxon>
        <taxon>Fungi</taxon>
        <taxon>Dikarya</taxon>
        <taxon>Basidiomycota</taxon>
        <taxon>Agaricomycotina</taxon>
        <taxon>Agaricomycetes</taxon>
        <taxon>Agaricomycetidae</taxon>
        <taxon>Boletales</taxon>
        <taxon>Boletineae</taxon>
        <taxon>Boletaceae</taxon>
        <taxon>Boletoideae</taxon>
        <taxon>Boletus</taxon>
    </lineage>
</organism>
<feature type="repeat" description="WD" evidence="3">
    <location>
        <begin position="111"/>
        <end position="152"/>
    </location>
</feature>
<dbReference type="PANTHER" id="PTHR19848">
    <property type="entry name" value="WD40 REPEAT PROTEIN"/>
    <property type="match status" value="1"/>
</dbReference>
<dbReference type="Gene3D" id="2.130.10.10">
    <property type="entry name" value="YVTN repeat-like/Quinoprotein amine dehydrogenase"/>
    <property type="match status" value="2"/>
</dbReference>
<dbReference type="EMBL" id="WHUW01000006">
    <property type="protein sequence ID" value="KAF8445030.1"/>
    <property type="molecule type" value="Genomic_DNA"/>
</dbReference>
<dbReference type="InterPro" id="IPR015943">
    <property type="entry name" value="WD40/YVTN_repeat-like_dom_sf"/>
</dbReference>
<dbReference type="SMART" id="SM00320">
    <property type="entry name" value="WD40"/>
    <property type="match status" value="5"/>
</dbReference>
<dbReference type="SUPFAM" id="SSF50978">
    <property type="entry name" value="WD40 repeat-like"/>
    <property type="match status" value="1"/>
</dbReference>
<reference evidence="4" key="2">
    <citation type="journal article" date="2020" name="Nat. Commun.">
        <title>Large-scale genome sequencing of mycorrhizal fungi provides insights into the early evolution of symbiotic traits.</title>
        <authorList>
            <person name="Miyauchi S."/>
            <person name="Kiss E."/>
            <person name="Kuo A."/>
            <person name="Drula E."/>
            <person name="Kohler A."/>
            <person name="Sanchez-Garcia M."/>
            <person name="Morin E."/>
            <person name="Andreopoulos B."/>
            <person name="Barry K.W."/>
            <person name="Bonito G."/>
            <person name="Buee M."/>
            <person name="Carver A."/>
            <person name="Chen C."/>
            <person name="Cichocki N."/>
            <person name="Clum A."/>
            <person name="Culley D."/>
            <person name="Crous P.W."/>
            <person name="Fauchery L."/>
            <person name="Girlanda M."/>
            <person name="Hayes R.D."/>
            <person name="Keri Z."/>
            <person name="LaButti K."/>
            <person name="Lipzen A."/>
            <person name="Lombard V."/>
            <person name="Magnuson J."/>
            <person name="Maillard F."/>
            <person name="Murat C."/>
            <person name="Nolan M."/>
            <person name="Ohm R.A."/>
            <person name="Pangilinan J."/>
            <person name="Pereira M.F."/>
            <person name="Perotto S."/>
            <person name="Peter M."/>
            <person name="Pfister S."/>
            <person name="Riley R."/>
            <person name="Sitrit Y."/>
            <person name="Stielow J.B."/>
            <person name="Szollosi G."/>
            <person name="Zifcakova L."/>
            <person name="Stursova M."/>
            <person name="Spatafora J.W."/>
            <person name="Tedersoo L."/>
            <person name="Vaario L.M."/>
            <person name="Yamada A."/>
            <person name="Yan M."/>
            <person name="Wang P."/>
            <person name="Xu J."/>
            <person name="Bruns T."/>
            <person name="Baldrian P."/>
            <person name="Vilgalys R."/>
            <person name="Dunand C."/>
            <person name="Henrissat B."/>
            <person name="Grigoriev I.V."/>
            <person name="Hibbett D."/>
            <person name="Nagy L.G."/>
            <person name="Martin F.M."/>
        </authorList>
    </citation>
    <scope>NUCLEOTIDE SEQUENCE</scope>
    <source>
        <strain evidence="4">BED1</strain>
    </source>
</reference>
<sequence>MLIRIQASTRRTIRPLSNRHQKTRTIDIDGEGSIRSVAFLVDGRHVLSGGVEGKIRCWRVDNGEEVGLPMDAWSTVCTIAVSPDGKWIVSGTNSGLVTVWNAESHEKVIGLAGHEDWVRAVDVSPDASKIATGSYDKTACIWSLSIGERILGPLRHDWSLAAVKFSPDGRLIATATWCRASLRIYDSDNGRLLIDFPIQVSSSENQSLAWDSDSKHLFALSRDGNINRLD</sequence>
<dbReference type="InterPro" id="IPR001680">
    <property type="entry name" value="WD40_rpt"/>
</dbReference>
<gene>
    <name evidence="4" type="ORF">L210DRAFT_3394664</name>
</gene>
<dbReference type="PROSITE" id="PS50082">
    <property type="entry name" value="WD_REPEATS_2"/>
    <property type="match status" value="3"/>
</dbReference>
<proteinExistence type="predicted"/>
<feature type="repeat" description="WD" evidence="3">
    <location>
        <begin position="76"/>
        <end position="110"/>
    </location>
</feature>
<feature type="repeat" description="WD" evidence="3">
    <location>
        <begin position="31"/>
        <end position="68"/>
    </location>
</feature>
<dbReference type="PANTHER" id="PTHR19848:SF8">
    <property type="entry name" value="F-BOX AND WD REPEAT DOMAIN CONTAINING 7"/>
    <property type="match status" value="1"/>
</dbReference>
<feature type="non-terminal residue" evidence="4">
    <location>
        <position position="230"/>
    </location>
</feature>
<dbReference type="Proteomes" id="UP001194468">
    <property type="component" value="Unassembled WGS sequence"/>
</dbReference>
<name>A0AAD4C195_BOLED</name>
<keyword evidence="1 3" id="KW-0853">WD repeat</keyword>
<comment type="caution">
    <text evidence="4">The sequence shown here is derived from an EMBL/GenBank/DDBJ whole genome shotgun (WGS) entry which is preliminary data.</text>
</comment>
<evidence type="ECO:0000313" key="4">
    <source>
        <dbReference type="EMBL" id="KAF8445030.1"/>
    </source>
</evidence>